<sequence length="145" mass="16283">MIIQKATYEETNTLLHLTIDVMGESTMGYAKTDINSGLNMFVPLLNSGSYYLIAKEYNEIAGWVLLGPDYNPINFVKTGSITSLFVMPSFRHMGLGETLMRKALQQLKTEGYEKVILNVYEGNPAKRLYEKVGFSPLSTVMELTI</sequence>
<dbReference type="InterPro" id="IPR016181">
    <property type="entry name" value="Acyl_CoA_acyltransferase"/>
</dbReference>
<dbReference type="Pfam" id="PF00583">
    <property type="entry name" value="Acetyltransf_1"/>
    <property type="match status" value="1"/>
</dbReference>
<dbReference type="GO" id="GO:0016747">
    <property type="term" value="F:acyltransferase activity, transferring groups other than amino-acyl groups"/>
    <property type="evidence" value="ECO:0007669"/>
    <property type="project" value="InterPro"/>
</dbReference>
<dbReference type="Gene3D" id="3.40.630.30">
    <property type="match status" value="1"/>
</dbReference>
<dbReference type="AlphaFoldDB" id="A0A1L3MX61"/>
<dbReference type="KEGG" id="bwh:A9C19_20555"/>
<name>A0A1L3MX61_9BACI</name>
<protein>
    <recommendedName>
        <fullName evidence="1">N-acetyltransferase domain-containing protein</fullName>
    </recommendedName>
</protein>
<dbReference type="SUPFAM" id="SSF55729">
    <property type="entry name" value="Acyl-CoA N-acyltransferases (Nat)"/>
    <property type="match status" value="1"/>
</dbReference>
<dbReference type="PANTHER" id="PTHR43072">
    <property type="entry name" value="N-ACETYLTRANSFERASE"/>
    <property type="match status" value="1"/>
</dbReference>
<evidence type="ECO:0000313" key="2">
    <source>
        <dbReference type="EMBL" id="APH06870.1"/>
    </source>
</evidence>
<dbReference type="CDD" id="cd04301">
    <property type="entry name" value="NAT_SF"/>
    <property type="match status" value="1"/>
</dbReference>
<keyword evidence="3" id="KW-1185">Reference proteome</keyword>
<reference evidence="2 3" key="1">
    <citation type="journal article" date="2016" name="Sci. Rep.">
        <title>Complete genome sequence and transcriptomic analysis of a novel marine strain Bacillus weihaiensis reveals the mechanism of brown algae degradation.</title>
        <authorList>
            <person name="Zhu Y."/>
            <person name="Chen P."/>
            <person name="Bao Y."/>
            <person name="Men Y."/>
            <person name="Zeng Y."/>
            <person name="Yang J."/>
            <person name="Sun J."/>
            <person name="Sun Y."/>
        </authorList>
    </citation>
    <scope>NUCLEOTIDE SEQUENCE [LARGE SCALE GENOMIC DNA]</scope>
    <source>
        <strain evidence="2 3">Alg07</strain>
    </source>
</reference>
<proteinExistence type="predicted"/>
<dbReference type="PROSITE" id="PS51186">
    <property type="entry name" value="GNAT"/>
    <property type="match status" value="1"/>
</dbReference>
<evidence type="ECO:0000259" key="1">
    <source>
        <dbReference type="PROSITE" id="PS51186"/>
    </source>
</evidence>
<dbReference type="STRING" id="1547283.A9C19_20555"/>
<evidence type="ECO:0000313" key="3">
    <source>
        <dbReference type="Proteomes" id="UP000181936"/>
    </source>
</evidence>
<gene>
    <name evidence="2" type="ORF">A9C19_20555</name>
</gene>
<dbReference type="Proteomes" id="UP000181936">
    <property type="component" value="Chromosome"/>
</dbReference>
<dbReference type="OrthoDB" id="156739at2"/>
<feature type="domain" description="N-acetyltransferase" evidence="1">
    <location>
        <begin position="1"/>
        <end position="145"/>
    </location>
</feature>
<dbReference type="EMBL" id="CP016020">
    <property type="protein sequence ID" value="APH06870.1"/>
    <property type="molecule type" value="Genomic_DNA"/>
</dbReference>
<accession>A0A1L3MX61</accession>
<dbReference type="InterPro" id="IPR000182">
    <property type="entry name" value="GNAT_dom"/>
</dbReference>
<organism evidence="2 3">
    <name type="scientific">Bacillus weihaiensis</name>
    <dbReference type="NCBI Taxonomy" id="1547283"/>
    <lineage>
        <taxon>Bacteria</taxon>
        <taxon>Bacillati</taxon>
        <taxon>Bacillota</taxon>
        <taxon>Bacilli</taxon>
        <taxon>Bacillales</taxon>
        <taxon>Bacillaceae</taxon>
        <taxon>Bacillus</taxon>
    </lineage>
</organism>
<dbReference type="RefSeq" id="WP_072581663.1">
    <property type="nucleotide sequence ID" value="NZ_CP016020.1"/>
</dbReference>